<dbReference type="CDD" id="cd00009">
    <property type="entry name" value="AAA"/>
    <property type="match status" value="1"/>
</dbReference>
<organism evidence="2 3">
    <name type="scientific">Paenibacillus nuruki</name>
    <dbReference type="NCBI Taxonomy" id="1886670"/>
    <lineage>
        <taxon>Bacteria</taxon>
        <taxon>Bacillati</taxon>
        <taxon>Bacillota</taxon>
        <taxon>Bacilli</taxon>
        <taxon>Bacillales</taxon>
        <taxon>Paenibacillaceae</taxon>
        <taxon>Paenibacillus</taxon>
    </lineage>
</organism>
<dbReference type="Proteomes" id="UP000094578">
    <property type="component" value="Unassembled WGS sequence"/>
</dbReference>
<reference evidence="2 3" key="1">
    <citation type="submission" date="2016-08" db="EMBL/GenBank/DDBJ databases">
        <title>Genome sequencing of Paenibacillus sp. TI45-13ar, isolated from Korean traditional nuruk.</title>
        <authorList>
            <person name="Kim S.-J."/>
        </authorList>
    </citation>
    <scope>NUCLEOTIDE SEQUENCE [LARGE SCALE GENOMIC DNA]</scope>
    <source>
        <strain evidence="2 3">TI45-13ar</strain>
    </source>
</reference>
<accession>A0A1E3L7P5</accession>
<gene>
    <name evidence="2" type="ORF">PTI45_00777</name>
</gene>
<dbReference type="EMBL" id="MDER01000028">
    <property type="protein sequence ID" value="ODP29799.1"/>
    <property type="molecule type" value="Genomic_DNA"/>
</dbReference>
<dbReference type="AlphaFoldDB" id="A0A1E3L7P5"/>
<evidence type="ECO:0000313" key="2">
    <source>
        <dbReference type="EMBL" id="ODP29799.1"/>
    </source>
</evidence>
<dbReference type="InterPro" id="IPR009928">
    <property type="entry name" value="DnaI_N"/>
</dbReference>
<dbReference type="SUPFAM" id="SSF52540">
    <property type="entry name" value="P-loop containing nucleoside triphosphate hydrolases"/>
    <property type="match status" value="1"/>
</dbReference>
<protein>
    <submittedName>
        <fullName evidence="2">Primosomal protein DnaI</fullName>
    </submittedName>
</protein>
<name>A0A1E3L7P5_9BACL</name>
<feature type="domain" description="AAA+ ATPase" evidence="1">
    <location>
        <begin position="165"/>
        <end position="310"/>
    </location>
</feature>
<dbReference type="SMART" id="SM00382">
    <property type="entry name" value="AAA"/>
    <property type="match status" value="1"/>
</dbReference>
<dbReference type="GO" id="GO:0006260">
    <property type="term" value="P:DNA replication"/>
    <property type="evidence" value="ECO:0007669"/>
    <property type="project" value="TreeGrafter"/>
</dbReference>
<dbReference type="RefSeq" id="WP_069326236.1">
    <property type="nucleotide sequence ID" value="NZ_MDER01000028.1"/>
</dbReference>
<sequence length="320" mass="36806">MESLGDLLRQMKSPRFREESQKIAARLLSDPLVLELRAEHPELTDQELMTNLSKLYQYVGDRGHCDNCPGLDNCPNDFQGHYTKLSVEPSESGPKLYDRKTPCHKQLTRQHEQQVKQRIHSFYIDERALNEGYNPKEIVAKDSNRVPAVVQIFQYISETKQNGLSPQGLYLEGGFGTGKTFLASYLLHELAKVGHTGVIVYMPDFVEDLKSMFQDNNRMKETMDIMKHTDLLIFDDIGAENLSSWVRDHVLGSILNYRMNRKPTFYTSNYSLADLQKHLSFTNKDGEEFYKGERLMNRISPFVKVIRVEGENKRGGMSNS</sequence>
<dbReference type="PANTHER" id="PTHR30050">
    <property type="entry name" value="CHROMOSOMAL REPLICATION INITIATOR PROTEIN DNAA"/>
    <property type="match status" value="1"/>
</dbReference>
<dbReference type="PATRIC" id="fig|1886670.3.peg.798"/>
<dbReference type="PANTHER" id="PTHR30050:SF8">
    <property type="entry name" value="PRIMOSOMAL PROTEIN DNAI"/>
    <property type="match status" value="1"/>
</dbReference>
<comment type="caution">
    <text evidence="2">The sequence shown here is derived from an EMBL/GenBank/DDBJ whole genome shotgun (WGS) entry which is preliminary data.</text>
</comment>
<dbReference type="NCBIfam" id="NF006505">
    <property type="entry name" value="PRK08939.1"/>
    <property type="match status" value="1"/>
</dbReference>
<dbReference type="Gene3D" id="3.40.50.300">
    <property type="entry name" value="P-loop containing nucleotide triphosphate hydrolases"/>
    <property type="match status" value="1"/>
</dbReference>
<keyword evidence="3" id="KW-1185">Reference proteome</keyword>
<dbReference type="GO" id="GO:0005524">
    <property type="term" value="F:ATP binding"/>
    <property type="evidence" value="ECO:0007669"/>
    <property type="project" value="InterPro"/>
</dbReference>
<evidence type="ECO:0000259" key="1">
    <source>
        <dbReference type="SMART" id="SM00382"/>
    </source>
</evidence>
<dbReference type="InterPro" id="IPR003593">
    <property type="entry name" value="AAA+_ATPase"/>
</dbReference>
<dbReference type="STRING" id="1886670.PTI45_00777"/>
<dbReference type="InterPro" id="IPR027417">
    <property type="entry name" value="P-loop_NTPase"/>
</dbReference>
<dbReference type="InterPro" id="IPR002611">
    <property type="entry name" value="IstB_ATP-bd"/>
</dbReference>
<evidence type="ECO:0000313" key="3">
    <source>
        <dbReference type="Proteomes" id="UP000094578"/>
    </source>
</evidence>
<dbReference type="Pfam" id="PF01695">
    <property type="entry name" value="IstB_IS21"/>
    <property type="match status" value="1"/>
</dbReference>
<proteinExistence type="predicted"/>
<dbReference type="Pfam" id="PF07319">
    <property type="entry name" value="DnaI_N"/>
    <property type="match status" value="1"/>
</dbReference>